<dbReference type="NCBIfam" id="TIGR03519">
    <property type="entry name" value="T9SS_PorP_fam"/>
    <property type="match status" value="1"/>
</dbReference>
<feature type="signal peptide" evidence="1">
    <location>
        <begin position="1"/>
        <end position="27"/>
    </location>
</feature>
<accession>A0ABT4UJL8</accession>
<evidence type="ECO:0000313" key="2">
    <source>
        <dbReference type="EMBL" id="MDA3615001.1"/>
    </source>
</evidence>
<keyword evidence="3" id="KW-1185">Reference proteome</keyword>
<dbReference type="EMBL" id="JAQGEF010000009">
    <property type="protein sequence ID" value="MDA3615001.1"/>
    <property type="molecule type" value="Genomic_DNA"/>
</dbReference>
<protein>
    <submittedName>
        <fullName evidence="2">PorP/SprF family type IX secretion system membrane protein</fullName>
    </submittedName>
</protein>
<keyword evidence="1" id="KW-0732">Signal</keyword>
<name>A0ABT4UJL8_9BACT</name>
<proteinExistence type="predicted"/>
<reference evidence="2 3" key="1">
    <citation type="submission" date="2022-12" db="EMBL/GenBank/DDBJ databases">
        <title>Chitinophagaceae gen. sp. nov., a new member of the family Chitinophagaceae, isolated from soil in a chemical factory.</title>
        <authorList>
            <person name="Ke Z."/>
        </authorList>
    </citation>
    <scope>NUCLEOTIDE SEQUENCE [LARGE SCALE GENOMIC DNA]</scope>
    <source>
        <strain evidence="2 3">LY-5</strain>
    </source>
</reference>
<dbReference type="InterPro" id="IPR019861">
    <property type="entry name" value="PorP/SprF_Bacteroidetes"/>
</dbReference>
<dbReference type="Pfam" id="PF11751">
    <property type="entry name" value="PorP_SprF"/>
    <property type="match status" value="1"/>
</dbReference>
<comment type="caution">
    <text evidence="2">The sequence shown here is derived from an EMBL/GenBank/DDBJ whole genome shotgun (WGS) entry which is preliminary data.</text>
</comment>
<evidence type="ECO:0000256" key="1">
    <source>
        <dbReference type="SAM" id="SignalP"/>
    </source>
</evidence>
<evidence type="ECO:0000313" key="3">
    <source>
        <dbReference type="Proteomes" id="UP001210231"/>
    </source>
</evidence>
<dbReference type="RefSeq" id="WP_407031326.1">
    <property type="nucleotide sequence ID" value="NZ_JAQGEF010000009.1"/>
</dbReference>
<feature type="chain" id="PRO_5046192895" evidence="1">
    <location>
        <begin position="28"/>
        <end position="340"/>
    </location>
</feature>
<dbReference type="Proteomes" id="UP001210231">
    <property type="component" value="Unassembled WGS sequence"/>
</dbReference>
<gene>
    <name evidence="2" type="ORF">O3P16_09300</name>
</gene>
<organism evidence="2 3">
    <name type="scientific">Polluticaenibacter yanchengensis</name>
    <dbReference type="NCBI Taxonomy" id="3014562"/>
    <lineage>
        <taxon>Bacteria</taxon>
        <taxon>Pseudomonadati</taxon>
        <taxon>Bacteroidota</taxon>
        <taxon>Chitinophagia</taxon>
        <taxon>Chitinophagales</taxon>
        <taxon>Chitinophagaceae</taxon>
        <taxon>Polluticaenibacter</taxon>
    </lineage>
</organism>
<sequence length="340" mass="37805">MMNKLIKYKLNIWSYIALMLVSGAAGAQDLHFTQFMNNPLLTNPANTGFNPDNDYRIGVSYRNQWQSFPVPYKTMAAWGDVQLMRESIQNGWIGVGGVILRDEAGDGGLKSTKIYGSVAYHQELGLGSLLSFGVNMGYANKTVDFLKFKWENQWNGKFFDSDAAIGENFAYSRIGYLDIQAGLNYAYFANDRVYLNAGASIMHVNKPRESFFQNSANTVPFRYTGFANASIKLNDYWIVSPNAYYSYQAKASELVAGAMAQYNLSGDGDLQLIGGAYYRVGDAAAGMIGIEWNKIRVSFTYDATVSNVRNYVPGGAMEFSMIKFGSFNTGVPRSMRCPTF</sequence>